<dbReference type="SUPFAM" id="SSF46689">
    <property type="entry name" value="Homeodomain-like"/>
    <property type="match status" value="1"/>
</dbReference>
<dbReference type="PRINTS" id="PR01590">
    <property type="entry name" value="HTHFIS"/>
</dbReference>
<gene>
    <name evidence="7" type="ORF">SAMN05216207_105411</name>
</gene>
<dbReference type="Pfam" id="PF25601">
    <property type="entry name" value="AAA_lid_14"/>
    <property type="match status" value="1"/>
</dbReference>
<keyword evidence="4" id="KW-0804">Transcription</keyword>
<dbReference type="InterPro" id="IPR025944">
    <property type="entry name" value="Sigma_54_int_dom_CS"/>
</dbReference>
<dbReference type="InterPro" id="IPR009057">
    <property type="entry name" value="Homeodomain-like_sf"/>
</dbReference>
<dbReference type="PANTHER" id="PTHR32071">
    <property type="entry name" value="TRANSCRIPTIONAL REGULATORY PROTEIN"/>
    <property type="match status" value="1"/>
</dbReference>
<feature type="region of interest" description="Disordered" evidence="5">
    <location>
        <begin position="308"/>
        <end position="330"/>
    </location>
</feature>
<dbReference type="Pfam" id="PF14532">
    <property type="entry name" value="Sigma54_activ_2"/>
    <property type="match status" value="1"/>
</dbReference>
<dbReference type="GO" id="GO:0043565">
    <property type="term" value="F:sequence-specific DNA binding"/>
    <property type="evidence" value="ECO:0007669"/>
    <property type="project" value="InterPro"/>
</dbReference>
<dbReference type="GO" id="GO:0005524">
    <property type="term" value="F:ATP binding"/>
    <property type="evidence" value="ECO:0007669"/>
    <property type="project" value="UniProtKB-KW"/>
</dbReference>
<dbReference type="Gene3D" id="3.40.50.300">
    <property type="entry name" value="P-loop containing nucleotide triphosphate hydrolases"/>
    <property type="match status" value="1"/>
</dbReference>
<dbReference type="Pfam" id="PF02954">
    <property type="entry name" value="HTH_8"/>
    <property type="match status" value="1"/>
</dbReference>
<dbReference type="AlphaFoldDB" id="A0A1I5H054"/>
<dbReference type="PROSITE" id="PS50045">
    <property type="entry name" value="SIGMA54_INTERACT_4"/>
    <property type="match status" value="1"/>
</dbReference>
<dbReference type="PROSITE" id="PS00688">
    <property type="entry name" value="SIGMA54_INTERACT_3"/>
    <property type="match status" value="1"/>
</dbReference>
<keyword evidence="3" id="KW-0805">Transcription regulation</keyword>
<evidence type="ECO:0000259" key="6">
    <source>
        <dbReference type="PROSITE" id="PS50045"/>
    </source>
</evidence>
<accession>A0A1I5H054</accession>
<feature type="domain" description="Sigma-54 factor interaction" evidence="6">
    <location>
        <begin position="335"/>
        <end position="530"/>
    </location>
</feature>
<dbReference type="InterPro" id="IPR058031">
    <property type="entry name" value="AAA_lid_NorR"/>
</dbReference>
<evidence type="ECO:0000256" key="2">
    <source>
        <dbReference type="ARBA" id="ARBA00022840"/>
    </source>
</evidence>
<dbReference type="Gene3D" id="3.30.450.40">
    <property type="match status" value="1"/>
</dbReference>
<keyword evidence="2" id="KW-0067">ATP-binding</keyword>
<dbReference type="STRING" id="260086.SAMN05216207_105411"/>
<evidence type="ECO:0000256" key="3">
    <source>
        <dbReference type="ARBA" id="ARBA00023015"/>
    </source>
</evidence>
<dbReference type="Gene3D" id="1.10.10.60">
    <property type="entry name" value="Homeodomain-like"/>
    <property type="match status" value="1"/>
</dbReference>
<name>A0A1I5H054_PSUAM</name>
<evidence type="ECO:0000256" key="4">
    <source>
        <dbReference type="ARBA" id="ARBA00023163"/>
    </source>
</evidence>
<keyword evidence="8" id="KW-1185">Reference proteome</keyword>
<dbReference type="PANTHER" id="PTHR32071:SF122">
    <property type="entry name" value="SIGMA FACTOR"/>
    <property type="match status" value="1"/>
</dbReference>
<protein>
    <submittedName>
        <fullName evidence="7">Transcriptional regulator of acetoin/glycerol metabolism</fullName>
    </submittedName>
</protein>
<evidence type="ECO:0000313" key="8">
    <source>
        <dbReference type="Proteomes" id="UP000199614"/>
    </source>
</evidence>
<dbReference type="EMBL" id="FOUY01000054">
    <property type="protein sequence ID" value="SFO41500.1"/>
    <property type="molecule type" value="Genomic_DNA"/>
</dbReference>
<evidence type="ECO:0000256" key="1">
    <source>
        <dbReference type="ARBA" id="ARBA00022741"/>
    </source>
</evidence>
<evidence type="ECO:0000256" key="5">
    <source>
        <dbReference type="SAM" id="MobiDB-lite"/>
    </source>
</evidence>
<dbReference type="InterPro" id="IPR002197">
    <property type="entry name" value="HTH_Fis"/>
</dbReference>
<dbReference type="InterPro" id="IPR027417">
    <property type="entry name" value="P-loop_NTPase"/>
</dbReference>
<dbReference type="Proteomes" id="UP000199614">
    <property type="component" value="Unassembled WGS sequence"/>
</dbReference>
<dbReference type="InterPro" id="IPR002078">
    <property type="entry name" value="Sigma_54_int"/>
</dbReference>
<dbReference type="InterPro" id="IPR029016">
    <property type="entry name" value="GAF-like_dom_sf"/>
</dbReference>
<dbReference type="SUPFAM" id="SSF52540">
    <property type="entry name" value="P-loop containing nucleoside triphosphate hydrolases"/>
    <property type="match status" value="1"/>
</dbReference>
<reference evidence="7 8" key="1">
    <citation type="submission" date="2016-10" db="EMBL/GenBank/DDBJ databases">
        <authorList>
            <person name="de Groot N.N."/>
        </authorList>
    </citation>
    <scope>NUCLEOTIDE SEQUENCE [LARGE SCALE GENOMIC DNA]</scope>
    <source>
        <strain evidence="7 8">CGMCC 4.1877</strain>
    </source>
</reference>
<sequence>MHPDQPATALRKERERTLDGDAALPVGTRSAFRDDILTSWRRCQMVGMAPTSEDVPYRPEFERPNRLLRAAGPVIDRLAEQVGSGPASILLADSDAQIIDRRAGIRALEEALDRAMVAPGFHYAEEYTGTNGIGSALEARKPFVVSGFEHYRENLQEFTCIGSPLRHPISGVVEGVLDVTCRVSDTQELMKPLVLAAVREIESRMYADASRREQMLLERFLRAGRRSSSTAVLSLNEDVVMANTAASALLDMSDQASLWEWACRMLGTGDECVGDVALSGGLVVDARATRIGDRDGTAGVLVEMRPAARESPGSAPTGGHRVRRARRTDARSDVLPGRSVAVARLRDEVEAVVDDERPLLLCGEPGTGKLFVATHLHRKRRHQEPLTVLDARTSPDDPGAWFDRLASGIDGGGTVVVRHLAQLAPDLAGRVEALLETPVGSGVRIVATVRTREGDSPAGRTLDHFPVSITVPPLRYRGEDIADLAPRLIGAHTARRPAPRLQPSTLRTLSGLDWPGNVRELGAVLATAVTRSLGSDIAHEHLPPEYRDSTNRSGAASLQRAERDILLEALAETHGNKLAAAERLGIARSTLYRKMRILGIDENRLPAFRPR</sequence>
<keyword evidence="1" id="KW-0547">Nucleotide-binding</keyword>
<proteinExistence type="predicted"/>
<organism evidence="7 8">
    <name type="scientific">Pseudonocardia ammonioxydans</name>
    <dbReference type="NCBI Taxonomy" id="260086"/>
    <lineage>
        <taxon>Bacteria</taxon>
        <taxon>Bacillati</taxon>
        <taxon>Actinomycetota</taxon>
        <taxon>Actinomycetes</taxon>
        <taxon>Pseudonocardiales</taxon>
        <taxon>Pseudonocardiaceae</taxon>
        <taxon>Pseudonocardia</taxon>
    </lineage>
</organism>
<dbReference type="Gene3D" id="1.10.8.60">
    <property type="match status" value="1"/>
</dbReference>
<dbReference type="GO" id="GO:0006355">
    <property type="term" value="P:regulation of DNA-templated transcription"/>
    <property type="evidence" value="ECO:0007669"/>
    <property type="project" value="InterPro"/>
</dbReference>
<evidence type="ECO:0000313" key="7">
    <source>
        <dbReference type="EMBL" id="SFO41500.1"/>
    </source>
</evidence>